<protein>
    <submittedName>
        <fullName evidence="1">Uncharacterized protein</fullName>
    </submittedName>
</protein>
<dbReference type="Ensembl" id="ENSCSAVT00000014533.1">
    <property type="protein sequence ID" value="ENSCSAVP00000014368.1"/>
    <property type="gene ID" value="ENSCSAVG00000008420.1"/>
</dbReference>
<sequence length="127" mass="14645">MASPLLEAQMTLLHIAGIVITSTPDDVKGGFPRNTRREKTCCPTLRGSGKPVLTKSTTIMMLMWQMMQRYKELYSWHHRTSEETLLTSTMVIRAEPPLRSWKQDTCELSEHRVCYVTINNVVHFMMS</sequence>
<evidence type="ECO:0000313" key="2">
    <source>
        <dbReference type="Proteomes" id="UP000007875"/>
    </source>
</evidence>
<name>H2Z9V3_CIOSA</name>
<dbReference type="Proteomes" id="UP000007875">
    <property type="component" value="Unassembled WGS sequence"/>
</dbReference>
<reference evidence="1" key="2">
    <citation type="submission" date="2025-08" db="UniProtKB">
        <authorList>
            <consortium name="Ensembl"/>
        </authorList>
    </citation>
    <scope>IDENTIFICATION</scope>
</reference>
<dbReference type="InParanoid" id="H2Z9V3"/>
<proteinExistence type="predicted"/>
<evidence type="ECO:0000313" key="1">
    <source>
        <dbReference type="Ensembl" id="ENSCSAVP00000014368.1"/>
    </source>
</evidence>
<organism evidence="1 2">
    <name type="scientific">Ciona savignyi</name>
    <name type="common">Pacific transparent sea squirt</name>
    <dbReference type="NCBI Taxonomy" id="51511"/>
    <lineage>
        <taxon>Eukaryota</taxon>
        <taxon>Metazoa</taxon>
        <taxon>Chordata</taxon>
        <taxon>Tunicata</taxon>
        <taxon>Ascidiacea</taxon>
        <taxon>Phlebobranchia</taxon>
        <taxon>Cionidae</taxon>
        <taxon>Ciona</taxon>
    </lineage>
</organism>
<dbReference type="HOGENOM" id="CLU_1969756_0_0_1"/>
<keyword evidence="2" id="KW-1185">Reference proteome</keyword>
<reference evidence="1" key="3">
    <citation type="submission" date="2025-09" db="UniProtKB">
        <authorList>
            <consortium name="Ensembl"/>
        </authorList>
    </citation>
    <scope>IDENTIFICATION</scope>
</reference>
<reference evidence="2" key="1">
    <citation type="submission" date="2003-08" db="EMBL/GenBank/DDBJ databases">
        <authorList>
            <person name="Birren B."/>
            <person name="Nusbaum C."/>
            <person name="Abebe A."/>
            <person name="Abouelleil A."/>
            <person name="Adekoya E."/>
            <person name="Ait-zahra M."/>
            <person name="Allen N."/>
            <person name="Allen T."/>
            <person name="An P."/>
            <person name="Anderson M."/>
            <person name="Anderson S."/>
            <person name="Arachchi H."/>
            <person name="Armbruster J."/>
            <person name="Bachantsang P."/>
            <person name="Baldwin J."/>
            <person name="Barry A."/>
            <person name="Bayul T."/>
            <person name="Blitshsteyn B."/>
            <person name="Bloom T."/>
            <person name="Blye J."/>
            <person name="Boguslavskiy L."/>
            <person name="Borowsky M."/>
            <person name="Boukhgalter B."/>
            <person name="Brunache A."/>
            <person name="Butler J."/>
            <person name="Calixte N."/>
            <person name="Calvo S."/>
            <person name="Camarata J."/>
            <person name="Campo K."/>
            <person name="Chang J."/>
            <person name="Cheshatsang Y."/>
            <person name="Citroen M."/>
            <person name="Collymore A."/>
            <person name="Considine T."/>
            <person name="Cook A."/>
            <person name="Cooke P."/>
            <person name="Corum B."/>
            <person name="Cuomo C."/>
            <person name="David R."/>
            <person name="Dawoe T."/>
            <person name="Degray S."/>
            <person name="Dodge S."/>
            <person name="Dooley K."/>
            <person name="Dorje P."/>
            <person name="Dorjee K."/>
            <person name="Dorris L."/>
            <person name="Duffey N."/>
            <person name="Dupes A."/>
            <person name="Elkins T."/>
            <person name="Engels R."/>
            <person name="Erickson J."/>
            <person name="Farina A."/>
            <person name="Faro S."/>
            <person name="Ferreira P."/>
            <person name="Fischer H."/>
            <person name="Fitzgerald M."/>
            <person name="Foley K."/>
            <person name="Gage D."/>
            <person name="Galagan J."/>
            <person name="Gearin G."/>
            <person name="Gnerre S."/>
            <person name="Gnirke A."/>
            <person name="Goyette A."/>
            <person name="Graham J."/>
            <person name="Grandbois E."/>
            <person name="Gyaltsen K."/>
            <person name="Hafez N."/>
            <person name="Hagopian D."/>
            <person name="Hagos B."/>
            <person name="Hall J."/>
            <person name="Hatcher B."/>
            <person name="Heller A."/>
            <person name="Higgins H."/>
            <person name="Honan T."/>
            <person name="Horn A."/>
            <person name="Houde N."/>
            <person name="Hughes L."/>
            <person name="Hulme W."/>
            <person name="Husby E."/>
            <person name="Iliev I."/>
            <person name="Jaffe D."/>
            <person name="Jones C."/>
            <person name="Kamal M."/>
            <person name="Kamat A."/>
            <person name="Kamvysselis M."/>
            <person name="Karlsson E."/>
            <person name="Kells C."/>
            <person name="Kieu A."/>
            <person name="Kisner P."/>
            <person name="Kodira C."/>
            <person name="Kulbokas E."/>
            <person name="Labutti K."/>
            <person name="Lama D."/>
            <person name="Landers T."/>
            <person name="Leger J."/>
            <person name="Levine S."/>
            <person name="Lewis D."/>
            <person name="Lewis T."/>
            <person name="Lindblad-toh K."/>
            <person name="Liu X."/>
            <person name="Lokyitsang T."/>
            <person name="Lokyitsang Y."/>
            <person name="Lucien O."/>
            <person name="Lui A."/>
            <person name="Ma L.J."/>
            <person name="Mabbitt R."/>
            <person name="Macdonald J."/>
            <person name="Maclean C."/>
            <person name="Major J."/>
            <person name="Manning J."/>
            <person name="Marabella R."/>
            <person name="Maru K."/>
            <person name="Matthews C."/>
            <person name="Mauceli E."/>
            <person name="Mccarthy M."/>
            <person name="Mcdonough S."/>
            <person name="Mcghee T."/>
            <person name="Meldrim J."/>
            <person name="Meneus L."/>
            <person name="Mesirov J."/>
            <person name="Mihalev A."/>
            <person name="Mihova T."/>
            <person name="Mikkelsen T."/>
            <person name="Mlenga V."/>
            <person name="Moru K."/>
            <person name="Mozes J."/>
            <person name="Mulrain L."/>
            <person name="Munson G."/>
            <person name="Naylor J."/>
            <person name="Newes C."/>
            <person name="Nguyen C."/>
            <person name="Nguyen N."/>
            <person name="Nguyen T."/>
            <person name="Nicol R."/>
            <person name="Nielsen C."/>
            <person name="Nizzari M."/>
            <person name="Norbu C."/>
            <person name="Norbu N."/>
            <person name="O'donnell P."/>
            <person name="Okoawo O."/>
            <person name="O'leary S."/>
            <person name="Omotosho B."/>
            <person name="O'neill K."/>
            <person name="Osman S."/>
            <person name="Parker S."/>
            <person name="Perrin D."/>
            <person name="Phunkhang P."/>
            <person name="Piqani B."/>
            <person name="Purcell S."/>
            <person name="Rachupka T."/>
            <person name="Ramasamy U."/>
            <person name="Rameau R."/>
            <person name="Ray V."/>
            <person name="Raymond C."/>
            <person name="Retta R."/>
            <person name="Richardson S."/>
            <person name="Rise C."/>
            <person name="Rodriguez J."/>
            <person name="Rogers J."/>
            <person name="Rogov P."/>
            <person name="Rutman M."/>
            <person name="Schupbach R."/>
            <person name="Seaman C."/>
            <person name="Settipalli S."/>
            <person name="Sharpe T."/>
            <person name="Sheridan J."/>
            <person name="Sherpa N."/>
            <person name="Shi J."/>
            <person name="Smirnov S."/>
            <person name="Smith C."/>
            <person name="Sougnez C."/>
            <person name="Spencer B."/>
            <person name="Stalker J."/>
            <person name="Stange-thomann N."/>
            <person name="Stavropoulos S."/>
            <person name="Stetson K."/>
            <person name="Stone C."/>
            <person name="Stone S."/>
            <person name="Stubbs M."/>
            <person name="Talamas J."/>
            <person name="Tchuinga P."/>
            <person name="Tenzing P."/>
            <person name="Tesfaye S."/>
            <person name="Theodore J."/>
            <person name="Thoulutsang Y."/>
            <person name="Topham K."/>
            <person name="Towey S."/>
            <person name="Tsamla T."/>
            <person name="Tsomo N."/>
            <person name="Vallee D."/>
            <person name="Vassiliev H."/>
            <person name="Venkataraman V."/>
            <person name="Vinson J."/>
            <person name="Vo A."/>
            <person name="Wade C."/>
            <person name="Wang S."/>
            <person name="Wangchuk T."/>
            <person name="Wangdi T."/>
            <person name="Whittaker C."/>
            <person name="Wilkinson J."/>
            <person name="Wu Y."/>
            <person name="Wyman D."/>
            <person name="Yadav S."/>
            <person name="Yang S."/>
            <person name="Yang X."/>
            <person name="Yeager S."/>
            <person name="Yee E."/>
            <person name="Young G."/>
            <person name="Zainoun J."/>
            <person name="Zembeck L."/>
            <person name="Zimmer A."/>
            <person name="Zody M."/>
            <person name="Lander E."/>
        </authorList>
    </citation>
    <scope>NUCLEOTIDE SEQUENCE [LARGE SCALE GENOMIC DNA]</scope>
</reference>
<accession>H2Z9V3</accession>
<dbReference type="AlphaFoldDB" id="H2Z9V3"/>